<feature type="domain" description="CRISPR type III-associated protein" evidence="2">
    <location>
        <begin position="35"/>
        <end position="193"/>
    </location>
</feature>
<reference evidence="3 4" key="1">
    <citation type="submission" date="2020-04" db="EMBL/GenBank/DDBJ databases">
        <title>Draft Whole-Genome sequence of Marichromatium bheemlicum DSM 18632, type strain.</title>
        <authorList>
            <person name="Kyndt J.A."/>
            <person name="Meyer T.E."/>
        </authorList>
    </citation>
    <scope>NUCLEOTIDE SEQUENCE [LARGE SCALE GENOMIC DNA]</scope>
    <source>
        <strain evidence="3 4">DSM 18632</strain>
    </source>
</reference>
<dbReference type="Pfam" id="PF03787">
    <property type="entry name" value="RAMPs"/>
    <property type="match status" value="1"/>
</dbReference>
<evidence type="ECO:0000256" key="1">
    <source>
        <dbReference type="ARBA" id="ARBA00023118"/>
    </source>
</evidence>
<name>A0ABX1IBK7_9GAMM</name>
<accession>A0ABX1IBK7</accession>
<keyword evidence="4" id="KW-1185">Reference proteome</keyword>
<proteinExistence type="predicted"/>
<evidence type="ECO:0000313" key="4">
    <source>
        <dbReference type="Proteomes" id="UP000740754"/>
    </source>
</evidence>
<dbReference type="NCBIfam" id="TIGR01894">
    <property type="entry name" value="cas_TM1795_cmr1"/>
    <property type="match status" value="1"/>
</dbReference>
<protein>
    <submittedName>
        <fullName evidence="3">Type III-B CRISPR module RAMP protein Cmr1</fullName>
    </submittedName>
</protein>
<gene>
    <name evidence="3" type="primary">cmr1</name>
    <name evidence="3" type="ORF">HF203_15665</name>
</gene>
<organism evidence="3 4">
    <name type="scientific">Marichromatium bheemlicum</name>
    <dbReference type="NCBI Taxonomy" id="365339"/>
    <lineage>
        <taxon>Bacteria</taxon>
        <taxon>Pseudomonadati</taxon>
        <taxon>Pseudomonadota</taxon>
        <taxon>Gammaproteobacteria</taxon>
        <taxon>Chromatiales</taxon>
        <taxon>Chromatiaceae</taxon>
        <taxon>Marichromatium</taxon>
    </lineage>
</organism>
<evidence type="ECO:0000313" key="3">
    <source>
        <dbReference type="EMBL" id="NKN34658.1"/>
    </source>
</evidence>
<keyword evidence="1" id="KW-0051">Antiviral defense</keyword>
<sequence>MNRRSSPPPCDLDTLKDAWQRGHTSQSSDRALTLKCKLVTPLYGGGVEAGEVDKDLPIRASSIRGQLRFWWRIACGGEDRERSERLFKREQAIWGGIGAEGPVASRVRVQVRRPQTPRPKLIGAQGLKLDYALFPAISDGAELAESGIEFYLTVSFAADLAEPARDEVRMALRWWASFGGVGARTRRGLGAVEVESLVPVDADEVEDAGGRLCLGRQAPDARSGHERAVGLLKCFRQDEGVGRNHGSKKCPGRSCWPEPDAIRQLSGCSSRDHAKPFVDYEPVFPRAAFGLPIVFDFKGRGEPSGFVLEPADLEKEKRERMASPLILRPYRDAQGRWRPAALLLPGWEQALNQSLKFSSSTTDKNRPQPWPADPQDRARLAEQVKPLKATGQTDALRAFMAFFEQEA</sequence>
<dbReference type="EMBL" id="JAAXKX010000035">
    <property type="protein sequence ID" value="NKN34658.1"/>
    <property type="molecule type" value="Genomic_DNA"/>
</dbReference>
<dbReference type="RefSeq" id="WP_168671028.1">
    <property type="nucleotide sequence ID" value="NZ_JAAXKX010000035.1"/>
</dbReference>
<comment type="caution">
    <text evidence="3">The sequence shown here is derived from an EMBL/GenBank/DDBJ whole genome shotgun (WGS) entry which is preliminary data.</text>
</comment>
<dbReference type="Proteomes" id="UP000740754">
    <property type="component" value="Unassembled WGS sequence"/>
</dbReference>
<dbReference type="InterPro" id="IPR005537">
    <property type="entry name" value="RAMP_III_fam"/>
</dbReference>
<evidence type="ECO:0000259" key="2">
    <source>
        <dbReference type="Pfam" id="PF03787"/>
    </source>
</evidence>
<dbReference type="InterPro" id="IPR007522">
    <property type="entry name" value="CRISPR-assoc_prot_TM1795"/>
</dbReference>